<protein>
    <submittedName>
        <fullName evidence="1">Uncharacterized protein</fullName>
    </submittedName>
</protein>
<reference evidence="1" key="1">
    <citation type="submission" date="2023-08" db="EMBL/GenBank/DDBJ databases">
        <title>A de novo genome assembly of Solanum verrucosum Schlechtendal, a Mexican diploid species geographically isolated from the other diploid A-genome species in potato relatives.</title>
        <authorList>
            <person name="Hosaka K."/>
        </authorList>
    </citation>
    <scope>NUCLEOTIDE SEQUENCE</scope>
    <source>
        <tissue evidence="1">Young leaves</tissue>
    </source>
</reference>
<accession>A0AAF0Q8B7</accession>
<feature type="non-terminal residue" evidence="1">
    <location>
        <position position="1"/>
    </location>
</feature>
<sequence length="125" mass="14538">ISFRNVTQNQVADHFSRFEVYARLPEENNIDDAFQDELVMVISTPFVPWYADFAKFIICGLLPDYLSSHRGRKFLLYVKNYIWDATFSFRECVNNIFWFCVPEVEVNEILEACHSSPAGSYHGGI</sequence>
<dbReference type="Proteomes" id="UP001234989">
    <property type="component" value="Chromosome 3"/>
</dbReference>
<gene>
    <name evidence="1" type="ORF">MTR67_012106</name>
</gene>
<organism evidence="1 2">
    <name type="scientific">Solanum verrucosum</name>
    <dbReference type="NCBI Taxonomy" id="315347"/>
    <lineage>
        <taxon>Eukaryota</taxon>
        <taxon>Viridiplantae</taxon>
        <taxon>Streptophyta</taxon>
        <taxon>Embryophyta</taxon>
        <taxon>Tracheophyta</taxon>
        <taxon>Spermatophyta</taxon>
        <taxon>Magnoliopsida</taxon>
        <taxon>eudicotyledons</taxon>
        <taxon>Gunneridae</taxon>
        <taxon>Pentapetalae</taxon>
        <taxon>asterids</taxon>
        <taxon>lamiids</taxon>
        <taxon>Solanales</taxon>
        <taxon>Solanaceae</taxon>
        <taxon>Solanoideae</taxon>
        <taxon>Solaneae</taxon>
        <taxon>Solanum</taxon>
    </lineage>
</organism>
<evidence type="ECO:0000313" key="1">
    <source>
        <dbReference type="EMBL" id="WMV18721.1"/>
    </source>
</evidence>
<evidence type="ECO:0000313" key="2">
    <source>
        <dbReference type="Proteomes" id="UP001234989"/>
    </source>
</evidence>
<dbReference type="EMBL" id="CP133614">
    <property type="protein sequence ID" value="WMV18721.1"/>
    <property type="molecule type" value="Genomic_DNA"/>
</dbReference>
<proteinExistence type="predicted"/>
<keyword evidence="2" id="KW-1185">Reference proteome</keyword>
<dbReference type="AlphaFoldDB" id="A0AAF0Q8B7"/>
<name>A0AAF0Q8B7_SOLVR</name>